<dbReference type="OrthoDB" id="10265068at2759"/>
<gene>
    <name evidence="4" type="ORF">CEUTPL_LOCUS8427</name>
</gene>
<dbReference type="SUPFAM" id="SSF48150">
    <property type="entry name" value="DNA-glycosylase"/>
    <property type="match status" value="1"/>
</dbReference>
<evidence type="ECO:0000313" key="4">
    <source>
        <dbReference type="EMBL" id="CAG9767873.1"/>
    </source>
</evidence>
<dbReference type="EMBL" id="OU892280">
    <property type="protein sequence ID" value="CAG9767873.1"/>
    <property type="molecule type" value="Genomic_DNA"/>
</dbReference>
<accession>A0A9N9MQY3</accession>
<keyword evidence="3" id="KW-0175">Coiled coil</keyword>
<keyword evidence="5" id="KW-1185">Reference proteome</keyword>
<dbReference type="Gene3D" id="1.10.340.30">
    <property type="entry name" value="Hypothetical protein, domain 2"/>
    <property type="match status" value="1"/>
</dbReference>
<evidence type="ECO:0000256" key="2">
    <source>
        <dbReference type="ARBA" id="ARBA00023242"/>
    </source>
</evidence>
<dbReference type="Proteomes" id="UP001152799">
    <property type="component" value="Chromosome 4"/>
</dbReference>
<reference evidence="4" key="1">
    <citation type="submission" date="2022-01" db="EMBL/GenBank/DDBJ databases">
        <authorList>
            <person name="King R."/>
        </authorList>
    </citation>
    <scope>NUCLEOTIDE SEQUENCE</scope>
</reference>
<dbReference type="GO" id="GO:0005634">
    <property type="term" value="C:nucleus"/>
    <property type="evidence" value="ECO:0007669"/>
    <property type="project" value="UniProtKB-SubCell"/>
</dbReference>
<evidence type="ECO:0000256" key="1">
    <source>
        <dbReference type="ARBA" id="ARBA00004123"/>
    </source>
</evidence>
<dbReference type="AlphaFoldDB" id="A0A9N9MQY3"/>
<dbReference type="PANTHER" id="PTHR15074:SF0">
    <property type="entry name" value="METHYL-CPG-BINDING DOMAIN PROTEIN 4-LIKE PROTEIN"/>
    <property type="match status" value="1"/>
</dbReference>
<dbReference type="GO" id="GO:0003824">
    <property type="term" value="F:catalytic activity"/>
    <property type="evidence" value="ECO:0007669"/>
    <property type="project" value="InterPro"/>
</dbReference>
<name>A0A9N9MQY3_9CUCU</name>
<evidence type="ECO:0000313" key="5">
    <source>
        <dbReference type="Proteomes" id="UP001152799"/>
    </source>
</evidence>
<dbReference type="GO" id="GO:0006281">
    <property type="term" value="P:DNA repair"/>
    <property type="evidence" value="ECO:0007669"/>
    <property type="project" value="InterPro"/>
</dbReference>
<evidence type="ECO:0000256" key="3">
    <source>
        <dbReference type="SAM" id="Coils"/>
    </source>
</evidence>
<protein>
    <submittedName>
        <fullName evidence="4">Uncharacterized protein</fullName>
    </submittedName>
</protein>
<dbReference type="PANTHER" id="PTHR15074">
    <property type="entry name" value="METHYL-CPG-BINDING PROTEIN"/>
    <property type="match status" value="1"/>
</dbReference>
<sequence length="371" mass="43611">MPKELVVKLSRFFKEKIDLENLASSDLKIKKEKIEIRPQSPEFEFKGFPIDEILYAEIKLDTSKNKDVFLGFTSTERETSKKIADDRFVRSLESGKNGFLGFSKEDVLNSLSIESNVIKTDERLRTELYKTIDRRILNNYKDKNIKQQIVCSKYWCQDGNGVLASNGRKINKFEALDRESVIVMQIKKLKQELKQIRKQKQANSEEAKLEKSHFVQTKKELILPQFVPPKSPHHLLEEDLYHDPWALLVATIFLNKTACSTARPYVFWFLEDNPDPLTVVSKGVKDLKIYFEPLGLQSTRALQVWNMSHDFLYKQWTKVSDLYGIGKYGEDAFRMFCMGDFSVEPEDRFLRIYKDWIEMEEKRLRMREMNS</sequence>
<organism evidence="4 5">
    <name type="scientific">Ceutorhynchus assimilis</name>
    <name type="common">cabbage seed weevil</name>
    <dbReference type="NCBI Taxonomy" id="467358"/>
    <lineage>
        <taxon>Eukaryota</taxon>
        <taxon>Metazoa</taxon>
        <taxon>Ecdysozoa</taxon>
        <taxon>Arthropoda</taxon>
        <taxon>Hexapoda</taxon>
        <taxon>Insecta</taxon>
        <taxon>Pterygota</taxon>
        <taxon>Neoptera</taxon>
        <taxon>Endopterygota</taxon>
        <taxon>Coleoptera</taxon>
        <taxon>Polyphaga</taxon>
        <taxon>Cucujiformia</taxon>
        <taxon>Curculionidae</taxon>
        <taxon>Ceutorhynchinae</taxon>
        <taxon>Ceutorhynchus</taxon>
    </lineage>
</organism>
<dbReference type="InterPro" id="IPR011257">
    <property type="entry name" value="DNA_glycosylase"/>
</dbReference>
<dbReference type="GO" id="GO:0003677">
    <property type="term" value="F:DNA binding"/>
    <property type="evidence" value="ECO:0007669"/>
    <property type="project" value="InterPro"/>
</dbReference>
<proteinExistence type="predicted"/>
<keyword evidence="2" id="KW-0539">Nucleus</keyword>
<feature type="coiled-coil region" evidence="3">
    <location>
        <begin position="183"/>
        <end position="210"/>
    </location>
</feature>
<comment type="subcellular location">
    <subcellularLocation>
        <location evidence="1">Nucleus</location>
    </subcellularLocation>
</comment>
<dbReference type="InterPro" id="IPR045138">
    <property type="entry name" value="MeCP2/MBD4"/>
</dbReference>